<evidence type="ECO:0000256" key="6">
    <source>
        <dbReference type="ARBA" id="ARBA00022801"/>
    </source>
</evidence>
<dbReference type="CDD" id="cd18791">
    <property type="entry name" value="SF2_C_RHA"/>
    <property type="match status" value="1"/>
</dbReference>
<keyword evidence="4" id="KW-0747">Spliceosome</keyword>
<dbReference type="PROSITE" id="PS51192">
    <property type="entry name" value="HELICASE_ATP_BIND_1"/>
    <property type="match status" value="1"/>
</dbReference>
<dbReference type="InterPro" id="IPR042035">
    <property type="entry name" value="DEAH_win-hel_dom"/>
</dbReference>
<keyword evidence="5" id="KW-0547">Nucleotide-binding</keyword>
<dbReference type="PROSITE" id="PS00690">
    <property type="entry name" value="DEAH_ATP_HELICASE"/>
    <property type="match status" value="1"/>
</dbReference>
<reference evidence="15" key="1">
    <citation type="journal article" date="2023" name="Plant J.">
        <title>Genome sequences and population genomics provide insights into the demographic history, inbreeding, and mutation load of two 'living fossil' tree species of Dipteronia.</title>
        <authorList>
            <person name="Feng Y."/>
            <person name="Comes H.P."/>
            <person name="Chen J."/>
            <person name="Zhu S."/>
            <person name="Lu R."/>
            <person name="Zhang X."/>
            <person name="Li P."/>
            <person name="Qiu J."/>
            <person name="Olsen K.M."/>
            <person name="Qiu Y."/>
        </authorList>
    </citation>
    <scope>NUCLEOTIDE SEQUENCE</scope>
    <source>
        <strain evidence="15">KIB01</strain>
    </source>
</reference>
<dbReference type="InterPro" id="IPR014001">
    <property type="entry name" value="Helicase_ATP-bd"/>
</dbReference>
<evidence type="ECO:0000313" key="15">
    <source>
        <dbReference type="EMBL" id="KAK2657156.1"/>
    </source>
</evidence>
<dbReference type="FunFam" id="1.10.10.2130:FF:000001">
    <property type="entry name" value="Pre-mRNA-splicing factor ATP-dependent RNA helicase"/>
    <property type="match status" value="1"/>
</dbReference>
<dbReference type="InterPro" id="IPR001650">
    <property type="entry name" value="Helicase_C-like"/>
</dbReference>
<comment type="catalytic activity">
    <reaction evidence="11">
        <text>ATP + H2O = ADP + phosphate + H(+)</text>
        <dbReference type="Rhea" id="RHEA:13065"/>
        <dbReference type="ChEBI" id="CHEBI:15377"/>
        <dbReference type="ChEBI" id="CHEBI:15378"/>
        <dbReference type="ChEBI" id="CHEBI:30616"/>
        <dbReference type="ChEBI" id="CHEBI:43474"/>
        <dbReference type="ChEBI" id="CHEBI:456216"/>
        <dbReference type="EC" id="3.6.4.13"/>
    </reaction>
</comment>
<dbReference type="SMART" id="SM00487">
    <property type="entry name" value="DEXDc"/>
    <property type="match status" value="1"/>
</dbReference>
<dbReference type="FunFam" id="3.40.50.300:FF:000726">
    <property type="entry name" value="Pre-mRNA-splicing factor ATP-dependent RNA helicase"/>
    <property type="match status" value="1"/>
</dbReference>
<dbReference type="Pfam" id="PF00271">
    <property type="entry name" value="Helicase_C"/>
    <property type="match status" value="1"/>
</dbReference>
<feature type="domain" description="Helicase ATP-binding" evidence="13">
    <location>
        <begin position="225"/>
        <end position="389"/>
    </location>
</feature>
<dbReference type="FunFam" id="3.40.50.300:FF:000007">
    <property type="entry name" value="Pre-mRNA-splicing factor ATP-dependent RNA helicase"/>
    <property type="match status" value="1"/>
</dbReference>
<dbReference type="PANTHER" id="PTHR18934:SF83">
    <property type="entry name" value="PRE-MRNA-SPLICING FACTOR ATP-DEPENDENT RNA HELICASE DHX16"/>
    <property type="match status" value="1"/>
</dbReference>
<dbReference type="GO" id="GO:0003723">
    <property type="term" value="F:RNA binding"/>
    <property type="evidence" value="ECO:0007669"/>
    <property type="project" value="TreeGrafter"/>
</dbReference>
<keyword evidence="3" id="KW-0507">mRNA processing</keyword>
<comment type="subcellular location">
    <subcellularLocation>
        <location evidence="1">Nucleus</location>
    </subcellularLocation>
</comment>
<dbReference type="GO" id="GO:0006397">
    <property type="term" value="P:mRNA processing"/>
    <property type="evidence" value="ECO:0007669"/>
    <property type="project" value="UniProtKB-KW"/>
</dbReference>
<name>A0AAD9XDE9_9ROSI</name>
<dbReference type="GO" id="GO:0005524">
    <property type="term" value="F:ATP binding"/>
    <property type="evidence" value="ECO:0007669"/>
    <property type="project" value="UniProtKB-KW"/>
</dbReference>
<dbReference type="InterPro" id="IPR027417">
    <property type="entry name" value="P-loop_NTPase"/>
</dbReference>
<evidence type="ECO:0000256" key="12">
    <source>
        <dbReference type="SAM" id="MobiDB-lite"/>
    </source>
</evidence>
<sequence length="840" mass="94769">MAEERVISKKQRDYGSERWCDQQESEEIEKNTRECECDAAATRKRKLMEPRLSPSISQEKKNEIEYLRKVSRQKYLKKREAKKMEEKRVEIEEGNQKSRLDKEIYHLINKWTTKVDDTKYYRMPEAYDPKQVYQHYSQESAAAEEKQQDWEGHQMGKATLTYGSKNKKQRSDDYRFIFDFSVNNLDQQLPSDMLIEDKSRQKSAFEMLQEDRKTLPIYPYHHSLLQAIEDYQVLVIVGETGSGKTTQIPQYLHEAGYTKQGLKIGCTQPRRVAAMSVATRVSQEMGVKLGHEVGYSIRFEDHTSAHTVIKYMTDGMLRREIINEPNLASYSVLMVDEAHERTLSTDILLGLLKDLIKSRPNLKLIISSATLDAVKFSDYFDSAPIFKIPGRKYPVEIHYTTTPEVDYIDAAIVTALQIHVTQPPGDILVFLTGQQEIETAEEILKHRMRGLGTKIAELITCPIYTNLPAQLQTKIFDPVPDGARKVVLATNIAETSLTIDGIKYVIDSGFAKVKSYNPKTGMESLLVNSICKASALQRAGRAGRTGPGKCFRIYTSYNFDKDMDDNIVPEIQRTNLGNVVLILKSLGIDDLANFDFIDPPPVESLIKALERLGHVGTGHGSHESRSTLSLLAAVSQLSSELEHGITLHTQQLKPEMKTASVQQQKLASSSKAVKLPVGTGFSDQDFHPYDQTEASDGFGLQNTMTTAGEECPPLQVFVPGILFCSCDGLLALYNPKLGIALLNIATRKHRVLPQFWSDFDSFLKFYDGFGDDSASDAYKLVRIVSSGESLIEVIVYNLRDNALRKIDVDFSYFLEIAHGFGTFVRGALNWLVGGIDSDFF</sequence>
<dbReference type="InterPro" id="IPR049945">
    <property type="entry name" value="AAA_22"/>
</dbReference>
<dbReference type="Gene3D" id="3.40.50.300">
    <property type="entry name" value="P-loop containing nucleotide triphosphate hydrolases"/>
    <property type="match status" value="2"/>
</dbReference>
<evidence type="ECO:0000256" key="5">
    <source>
        <dbReference type="ARBA" id="ARBA00022741"/>
    </source>
</evidence>
<dbReference type="Gene3D" id="1.10.10.2130">
    <property type="entry name" value="DEAH helicase family, winged-helix domain"/>
    <property type="match status" value="1"/>
</dbReference>
<protein>
    <recommendedName>
        <fullName evidence="2">RNA helicase</fullName>
        <ecNumber evidence="2">3.6.4.13</ecNumber>
    </recommendedName>
</protein>
<dbReference type="EC" id="3.6.4.13" evidence="2"/>
<keyword evidence="6" id="KW-0378">Hydrolase</keyword>
<evidence type="ECO:0000313" key="16">
    <source>
        <dbReference type="Proteomes" id="UP001280121"/>
    </source>
</evidence>
<dbReference type="Proteomes" id="UP001280121">
    <property type="component" value="Unassembled WGS sequence"/>
</dbReference>
<keyword evidence="7" id="KW-0347">Helicase</keyword>
<feature type="region of interest" description="Disordered" evidence="12">
    <location>
        <begin position="1"/>
        <end position="25"/>
    </location>
</feature>
<evidence type="ECO:0000256" key="3">
    <source>
        <dbReference type="ARBA" id="ARBA00022664"/>
    </source>
</evidence>
<keyword evidence="16" id="KW-1185">Reference proteome</keyword>
<evidence type="ECO:0000256" key="2">
    <source>
        <dbReference type="ARBA" id="ARBA00012552"/>
    </source>
</evidence>
<comment type="caution">
    <text evidence="15">The sequence shown here is derived from an EMBL/GenBank/DDBJ whole genome shotgun (WGS) entry which is preliminary data.</text>
</comment>
<evidence type="ECO:0000256" key="4">
    <source>
        <dbReference type="ARBA" id="ARBA00022728"/>
    </source>
</evidence>
<evidence type="ECO:0000256" key="1">
    <source>
        <dbReference type="ARBA" id="ARBA00004123"/>
    </source>
</evidence>
<dbReference type="GO" id="GO:0016887">
    <property type="term" value="F:ATP hydrolysis activity"/>
    <property type="evidence" value="ECO:0007669"/>
    <property type="project" value="InterPro"/>
</dbReference>
<dbReference type="GO" id="GO:0003724">
    <property type="term" value="F:RNA helicase activity"/>
    <property type="evidence" value="ECO:0007669"/>
    <property type="project" value="UniProtKB-EC"/>
</dbReference>
<dbReference type="GO" id="GO:0008380">
    <property type="term" value="P:RNA splicing"/>
    <property type="evidence" value="ECO:0007669"/>
    <property type="project" value="UniProtKB-KW"/>
</dbReference>
<dbReference type="PROSITE" id="PS51194">
    <property type="entry name" value="HELICASE_CTER"/>
    <property type="match status" value="1"/>
</dbReference>
<evidence type="ECO:0000256" key="9">
    <source>
        <dbReference type="ARBA" id="ARBA00023187"/>
    </source>
</evidence>
<keyword evidence="8" id="KW-0067">ATP-binding</keyword>
<evidence type="ECO:0000259" key="13">
    <source>
        <dbReference type="PROSITE" id="PS51192"/>
    </source>
</evidence>
<dbReference type="SMART" id="SM00490">
    <property type="entry name" value="HELICc"/>
    <property type="match status" value="1"/>
</dbReference>
<evidence type="ECO:0000256" key="11">
    <source>
        <dbReference type="ARBA" id="ARBA00047984"/>
    </source>
</evidence>
<proteinExistence type="predicted"/>
<evidence type="ECO:0000256" key="7">
    <source>
        <dbReference type="ARBA" id="ARBA00022806"/>
    </source>
</evidence>
<accession>A0AAD9XDE9</accession>
<keyword evidence="10" id="KW-0539">Nucleus</keyword>
<dbReference type="AlphaFoldDB" id="A0AAD9XDE9"/>
<dbReference type="PANTHER" id="PTHR18934">
    <property type="entry name" value="ATP-DEPENDENT RNA HELICASE"/>
    <property type="match status" value="1"/>
</dbReference>
<gene>
    <name evidence="15" type="ORF">Ddye_010208</name>
</gene>
<dbReference type="GO" id="GO:0071013">
    <property type="term" value="C:catalytic step 2 spliceosome"/>
    <property type="evidence" value="ECO:0007669"/>
    <property type="project" value="TreeGrafter"/>
</dbReference>
<feature type="domain" description="Helicase C-terminal" evidence="14">
    <location>
        <begin position="412"/>
        <end position="587"/>
    </location>
</feature>
<dbReference type="EMBL" id="JANJYI010000003">
    <property type="protein sequence ID" value="KAK2657156.1"/>
    <property type="molecule type" value="Genomic_DNA"/>
</dbReference>
<dbReference type="Pfam" id="PF13401">
    <property type="entry name" value="AAA_22"/>
    <property type="match status" value="1"/>
</dbReference>
<dbReference type="SUPFAM" id="SSF52540">
    <property type="entry name" value="P-loop containing nucleoside triphosphate hydrolases"/>
    <property type="match status" value="1"/>
</dbReference>
<dbReference type="GO" id="GO:0071006">
    <property type="term" value="C:U2-type catalytic step 1 spliceosome"/>
    <property type="evidence" value="ECO:0007669"/>
    <property type="project" value="UniProtKB-ARBA"/>
</dbReference>
<evidence type="ECO:0000259" key="14">
    <source>
        <dbReference type="PROSITE" id="PS51194"/>
    </source>
</evidence>
<organism evidence="15 16">
    <name type="scientific">Dipteronia dyeriana</name>
    <dbReference type="NCBI Taxonomy" id="168575"/>
    <lineage>
        <taxon>Eukaryota</taxon>
        <taxon>Viridiplantae</taxon>
        <taxon>Streptophyta</taxon>
        <taxon>Embryophyta</taxon>
        <taxon>Tracheophyta</taxon>
        <taxon>Spermatophyta</taxon>
        <taxon>Magnoliopsida</taxon>
        <taxon>eudicotyledons</taxon>
        <taxon>Gunneridae</taxon>
        <taxon>Pentapetalae</taxon>
        <taxon>rosids</taxon>
        <taxon>malvids</taxon>
        <taxon>Sapindales</taxon>
        <taxon>Sapindaceae</taxon>
        <taxon>Hippocastanoideae</taxon>
        <taxon>Acereae</taxon>
        <taxon>Dipteronia</taxon>
    </lineage>
</organism>
<evidence type="ECO:0000256" key="10">
    <source>
        <dbReference type="ARBA" id="ARBA00023242"/>
    </source>
</evidence>
<evidence type="ECO:0000256" key="8">
    <source>
        <dbReference type="ARBA" id="ARBA00022840"/>
    </source>
</evidence>
<feature type="compositionally biased region" description="Basic and acidic residues" evidence="12">
    <location>
        <begin position="1"/>
        <end position="21"/>
    </location>
</feature>
<keyword evidence="9" id="KW-0508">mRNA splicing</keyword>
<dbReference type="InterPro" id="IPR002464">
    <property type="entry name" value="DNA/RNA_helicase_DEAH_CS"/>
</dbReference>